<feature type="transmembrane region" description="Helical" evidence="5">
    <location>
        <begin position="250"/>
        <end position="269"/>
    </location>
</feature>
<keyword evidence="8" id="KW-0418">Kinase</keyword>
<feature type="domain" description="Protein kinase" evidence="7">
    <location>
        <begin position="318"/>
        <end position="584"/>
    </location>
</feature>
<dbReference type="PANTHER" id="PTHR46008">
    <property type="entry name" value="LEAF RUST 10 DISEASE-RESISTANCE LOCUS RECEPTOR-LIKE PROTEIN KINASE-LIKE 1.4"/>
    <property type="match status" value="1"/>
</dbReference>
<feature type="chain" id="PRO_5042075184" evidence="6">
    <location>
        <begin position="23"/>
        <end position="584"/>
    </location>
</feature>
<evidence type="ECO:0000256" key="2">
    <source>
        <dbReference type="ARBA" id="ARBA00022840"/>
    </source>
</evidence>
<dbReference type="InterPro" id="IPR001245">
    <property type="entry name" value="Ser-Thr/Tyr_kinase_cat_dom"/>
</dbReference>
<keyword evidence="8" id="KW-0675">Receptor</keyword>
<dbReference type="PANTHER" id="PTHR46008:SF2">
    <property type="entry name" value="LEAF RUST 10 DISEASE-RESISTANCE LOCUS RECEPTOR-LIKE PROTEIN KINASE-LIKE 1.4"/>
    <property type="match status" value="1"/>
</dbReference>
<keyword evidence="9" id="KW-1185">Reference proteome</keyword>
<feature type="region of interest" description="Disordered" evidence="4">
    <location>
        <begin position="544"/>
        <end position="584"/>
    </location>
</feature>
<protein>
    <submittedName>
        <fullName evidence="8">Wall-associated receptor kinase</fullName>
    </submittedName>
</protein>
<dbReference type="InterPro" id="IPR011009">
    <property type="entry name" value="Kinase-like_dom_sf"/>
</dbReference>
<proteinExistence type="predicted"/>
<dbReference type="Gene3D" id="3.30.200.20">
    <property type="entry name" value="Phosphorylase Kinase, domain 1"/>
    <property type="match status" value="1"/>
</dbReference>
<dbReference type="FunFam" id="3.30.200.20:FF:000214">
    <property type="entry name" value="WAK1-OsWAK receptor-like cytoplasmic kinase (OsWAK-RLCK)"/>
    <property type="match status" value="1"/>
</dbReference>
<dbReference type="PROSITE" id="PS50011">
    <property type="entry name" value="PROTEIN_KINASE_DOM"/>
    <property type="match status" value="1"/>
</dbReference>
<evidence type="ECO:0000259" key="7">
    <source>
        <dbReference type="PROSITE" id="PS50011"/>
    </source>
</evidence>
<keyword evidence="1 3" id="KW-0547">Nucleotide-binding</keyword>
<feature type="signal peptide" evidence="6">
    <location>
        <begin position="1"/>
        <end position="22"/>
    </location>
</feature>
<keyword evidence="6" id="KW-0732">Signal</keyword>
<gene>
    <name evidence="8" type="ORF">O6P43_025739</name>
</gene>
<evidence type="ECO:0000256" key="5">
    <source>
        <dbReference type="SAM" id="Phobius"/>
    </source>
</evidence>
<reference evidence="8" key="1">
    <citation type="journal article" date="2023" name="Science">
        <title>Elucidation of the pathway for biosynthesis of saponin adjuvants from the soapbark tree.</title>
        <authorList>
            <person name="Reed J."/>
            <person name="Orme A."/>
            <person name="El-Demerdash A."/>
            <person name="Owen C."/>
            <person name="Martin L.B.B."/>
            <person name="Misra R.C."/>
            <person name="Kikuchi S."/>
            <person name="Rejzek M."/>
            <person name="Martin A.C."/>
            <person name="Harkess A."/>
            <person name="Leebens-Mack J."/>
            <person name="Louveau T."/>
            <person name="Stephenson M.J."/>
            <person name="Osbourn A."/>
        </authorList>
    </citation>
    <scope>NUCLEOTIDE SEQUENCE</scope>
    <source>
        <strain evidence="8">S10</strain>
    </source>
</reference>
<dbReference type="KEGG" id="qsa:O6P43_025739"/>
<dbReference type="InterPro" id="IPR017441">
    <property type="entry name" value="Protein_kinase_ATP_BS"/>
</dbReference>
<keyword evidence="2 3" id="KW-0067">ATP-binding</keyword>
<dbReference type="Gene3D" id="1.10.510.10">
    <property type="entry name" value="Transferase(Phosphotransferase) domain 1"/>
    <property type="match status" value="1"/>
</dbReference>
<comment type="caution">
    <text evidence="8">The sequence shown here is derived from an EMBL/GenBank/DDBJ whole genome shotgun (WGS) entry which is preliminary data.</text>
</comment>
<evidence type="ECO:0000313" key="9">
    <source>
        <dbReference type="Proteomes" id="UP001163823"/>
    </source>
</evidence>
<dbReference type="Pfam" id="PF07714">
    <property type="entry name" value="PK_Tyr_Ser-Thr"/>
    <property type="match status" value="1"/>
</dbReference>
<dbReference type="GO" id="GO:0004672">
    <property type="term" value="F:protein kinase activity"/>
    <property type="evidence" value="ECO:0007669"/>
    <property type="project" value="InterPro"/>
</dbReference>
<keyword evidence="5" id="KW-1133">Transmembrane helix</keyword>
<evidence type="ECO:0000256" key="1">
    <source>
        <dbReference type="ARBA" id="ARBA00022741"/>
    </source>
</evidence>
<evidence type="ECO:0000313" key="8">
    <source>
        <dbReference type="EMBL" id="KAJ7954130.1"/>
    </source>
</evidence>
<name>A0AAD7LB86_QUISA</name>
<keyword evidence="5" id="KW-0472">Membrane</keyword>
<evidence type="ECO:0000256" key="3">
    <source>
        <dbReference type="PROSITE-ProRule" id="PRU10141"/>
    </source>
</evidence>
<dbReference type="SUPFAM" id="SSF56112">
    <property type="entry name" value="Protein kinase-like (PK-like)"/>
    <property type="match status" value="1"/>
</dbReference>
<dbReference type="Proteomes" id="UP001163823">
    <property type="component" value="Chromosome 10"/>
</dbReference>
<keyword evidence="5" id="KW-0812">Transmembrane</keyword>
<dbReference type="EMBL" id="JARAOO010000010">
    <property type="protein sequence ID" value="KAJ7954130.1"/>
    <property type="molecule type" value="Genomic_DNA"/>
</dbReference>
<feature type="binding site" evidence="3">
    <location>
        <position position="346"/>
    </location>
    <ligand>
        <name>ATP</name>
        <dbReference type="ChEBI" id="CHEBI:30616"/>
    </ligand>
</feature>
<accession>A0AAD7LB86</accession>
<feature type="compositionally biased region" description="Basic and acidic residues" evidence="4">
    <location>
        <begin position="544"/>
        <end position="555"/>
    </location>
</feature>
<dbReference type="AlphaFoldDB" id="A0AAD7LB86"/>
<dbReference type="GO" id="GO:0005524">
    <property type="term" value="F:ATP binding"/>
    <property type="evidence" value="ECO:0007669"/>
    <property type="project" value="UniProtKB-UniRule"/>
</dbReference>
<dbReference type="PROSITE" id="PS00107">
    <property type="entry name" value="PROTEIN_KINASE_ATP"/>
    <property type="match status" value="1"/>
</dbReference>
<evidence type="ECO:0000256" key="6">
    <source>
        <dbReference type="SAM" id="SignalP"/>
    </source>
</evidence>
<dbReference type="InterPro" id="IPR000719">
    <property type="entry name" value="Prot_kinase_dom"/>
</dbReference>
<keyword evidence="8" id="KW-0808">Transferase</keyword>
<evidence type="ECO:0000256" key="4">
    <source>
        <dbReference type="SAM" id="MobiDB-lite"/>
    </source>
</evidence>
<organism evidence="8 9">
    <name type="scientific">Quillaja saponaria</name>
    <name type="common">Soap bark tree</name>
    <dbReference type="NCBI Taxonomy" id="32244"/>
    <lineage>
        <taxon>Eukaryota</taxon>
        <taxon>Viridiplantae</taxon>
        <taxon>Streptophyta</taxon>
        <taxon>Embryophyta</taxon>
        <taxon>Tracheophyta</taxon>
        <taxon>Spermatophyta</taxon>
        <taxon>Magnoliopsida</taxon>
        <taxon>eudicotyledons</taxon>
        <taxon>Gunneridae</taxon>
        <taxon>Pentapetalae</taxon>
        <taxon>rosids</taxon>
        <taxon>fabids</taxon>
        <taxon>Fabales</taxon>
        <taxon>Quillajaceae</taxon>
        <taxon>Quillaja</taxon>
    </lineage>
</organism>
<sequence length="584" mass="66145">MMAPISFYFFLILSHLVLLLSAEGEKGYVRNCPSSFYCGNLGYRQFPFTSSSRPDCGFQVIYGCEDSNPNAGKQIELEKEGRRFKIEVANPDANSVSIHDNVPQKELSYCEAIKYNFTLPPSTPILSFYSPNIVKVFRCNRSLNINAPGPEYFKITSCHDYDIFHTPDTEWMNPLPEMPSYFKRCSSSDLPFTSRPTPQDQKISLSPVLTVELKLSPQCDGCYYNTGGQCRLNNQGNFYCAKDNNTALKLGLGLGLGFGLPIIVMLIFWRYKRTHPSSDIQSRNTYHPYSNSDLETGSVIFGVPVFSYTELEEATNNFDHNKELGDGGFGTVYHGKLRDGREVAVKRLYEHNYRQVERFMNEIEILTRLRHQNLVSLYGCTSRHCRELLLVYEYIPNGTVADHVHDFGLSRLFPIDVTHVSTAPQGTPGYVDPEYHQCYQLTSKSDVYSFGVVLIELISSMPAVDITRHRHEINLANLAITKIQKCAFNELVDPTLGFESDNEIKRMTISVGELAFQCLQQEKEMRPSMAEILEALKRIECGKKDPENLEEKDIQDGGMSNSVQPPPPPSPEEYEVAAFTNHCD</sequence>